<gene>
    <name evidence="2" type="ORF">KK060_13420</name>
</gene>
<keyword evidence="1" id="KW-1133">Transmembrane helix</keyword>
<evidence type="ECO:0000313" key="3">
    <source>
        <dbReference type="Proteomes" id="UP000772618"/>
    </source>
</evidence>
<accession>A0ABS5VTB6</accession>
<keyword evidence="1" id="KW-0812">Transmembrane</keyword>
<organism evidence="2 3">
    <name type="scientific">Chryseosolibacter indicus</name>
    <dbReference type="NCBI Taxonomy" id="2782351"/>
    <lineage>
        <taxon>Bacteria</taxon>
        <taxon>Pseudomonadati</taxon>
        <taxon>Bacteroidota</taxon>
        <taxon>Cytophagia</taxon>
        <taxon>Cytophagales</taxon>
        <taxon>Chryseotaleaceae</taxon>
        <taxon>Chryseosolibacter</taxon>
    </lineage>
</organism>
<evidence type="ECO:0000313" key="2">
    <source>
        <dbReference type="EMBL" id="MBT1704288.1"/>
    </source>
</evidence>
<protein>
    <recommendedName>
        <fullName evidence="4">DUF3299 domain-containing protein</fullName>
    </recommendedName>
</protein>
<dbReference type="Proteomes" id="UP000772618">
    <property type="component" value="Unassembled WGS sequence"/>
</dbReference>
<keyword evidence="1" id="KW-0472">Membrane</keyword>
<evidence type="ECO:0008006" key="4">
    <source>
        <dbReference type="Google" id="ProtNLM"/>
    </source>
</evidence>
<evidence type="ECO:0000256" key="1">
    <source>
        <dbReference type="SAM" id="Phobius"/>
    </source>
</evidence>
<reference evidence="2 3" key="1">
    <citation type="submission" date="2021-05" db="EMBL/GenBank/DDBJ databases">
        <title>A Polyphasic approach of four new species of the genus Ohtaekwangia: Ohtaekwangia histidinii sp. nov., Ohtaekwangia cretensis sp. nov., Ohtaekwangia indiensis sp. nov., Ohtaekwangia reichenbachii sp. nov. from diverse environment.</title>
        <authorList>
            <person name="Octaviana S."/>
        </authorList>
    </citation>
    <scope>NUCLEOTIDE SEQUENCE [LARGE SCALE GENOMIC DNA]</scope>
    <source>
        <strain evidence="2 3">PWU20</strain>
    </source>
</reference>
<comment type="caution">
    <text evidence="2">The sequence shown here is derived from an EMBL/GenBank/DDBJ whole genome shotgun (WGS) entry which is preliminary data.</text>
</comment>
<dbReference type="Gene3D" id="2.40.50.870">
    <property type="entry name" value="Protein of unknown function (DUF3299)"/>
    <property type="match status" value="1"/>
</dbReference>
<name>A0ABS5VTB6_9BACT</name>
<proteinExistence type="predicted"/>
<dbReference type="RefSeq" id="WP_254154248.1">
    <property type="nucleotide sequence ID" value="NZ_JAHESD010000028.1"/>
</dbReference>
<keyword evidence="3" id="KW-1185">Reference proteome</keyword>
<feature type="transmembrane region" description="Helical" evidence="1">
    <location>
        <begin position="14"/>
        <end position="34"/>
    </location>
</feature>
<sequence>MVHTTRGATLPLRIVLYAIFTLFPFLASAQVNLWHVLAEVKMNKSTDANGYEMEKPVFNDHIRFYEKKQVKIKGYIIPLSEIGAQQKFMLSSLPFNVCYFCGGAGPETVIEIETSKKIDFTTKQVVMEGTLVLNDSDPDHHMYILKNAQLSN</sequence>
<dbReference type="EMBL" id="JAHESD010000028">
    <property type="protein sequence ID" value="MBT1704288.1"/>
    <property type="molecule type" value="Genomic_DNA"/>
</dbReference>